<dbReference type="AlphaFoldDB" id="A0AAD1Y0J6"/>
<keyword evidence="1" id="KW-1133">Transmembrane helix</keyword>
<dbReference type="Proteomes" id="UP001295684">
    <property type="component" value="Unassembled WGS sequence"/>
</dbReference>
<evidence type="ECO:0000256" key="1">
    <source>
        <dbReference type="SAM" id="Phobius"/>
    </source>
</evidence>
<keyword evidence="3" id="KW-1185">Reference proteome</keyword>
<keyword evidence="1" id="KW-0472">Membrane</keyword>
<accession>A0AAD1Y0J6</accession>
<sequence>MNPLFSCCAYYCTGVSIVGIFFYSVILIFLATNNQYLLFQEEEKKTDRMIAVGIAMGLQAVCIVGYCTCLYFTKGKGEDEVQQRERPVFAAYNDEDE</sequence>
<feature type="transmembrane region" description="Helical" evidence="1">
    <location>
        <begin position="7"/>
        <end position="30"/>
    </location>
</feature>
<reference evidence="2" key="1">
    <citation type="submission" date="2023-07" db="EMBL/GenBank/DDBJ databases">
        <authorList>
            <consortium name="AG Swart"/>
            <person name="Singh M."/>
            <person name="Singh A."/>
            <person name="Seah K."/>
            <person name="Emmerich C."/>
        </authorList>
    </citation>
    <scope>NUCLEOTIDE SEQUENCE</scope>
    <source>
        <strain evidence="2">DP1</strain>
    </source>
</reference>
<protein>
    <submittedName>
        <fullName evidence="2">Uncharacterized protein</fullName>
    </submittedName>
</protein>
<comment type="caution">
    <text evidence="2">The sequence shown here is derived from an EMBL/GenBank/DDBJ whole genome shotgun (WGS) entry which is preliminary data.</text>
</comment>
<organism evidence="2 3">
    <name type="scientific">Euplotes crassus</name>
    <dbReference type="NCBI Taxonomy" id="5936"/>
    <lineage>
        <taxon>Eukaryota</taxon>
        <taxon>Sar</taxon>
        <taxon>Alveolata</taxon>
        <taxon>Ciliophora</taxon>
        <taxon>Intramacronucleata</taxon>
        <taxon>Spirotrichea</taxon>
        <taxon>Hypotrichia</taxon>
        <taxon>Euplotida</taxon>
        <taxon>Euplotidae</taxon>
        <taxon>Moneuplotes</taxon>
    </lineage>
</organism>
<feature type="transmembrane region" description="Helical" evidence="1">
    <location>
        <begin position="50"/>
        <end position="72"/>
    </location>
</feature>
<gene>
    <name evidence="2" type="ORF">ECRASSUSDP1_LOCUS24469</name>
</gene>
<evidence type="ECO:0000313" key="2">
    <source>
        <dbReference type="EMBL" id="CAI2382978.1"/>
    </source>
</evidence>
<dbReference type="EMBL" id="CAMPGE010025198">
    <property type="protein sequence ID" value="CAI2382978.1"/>
    <property type="molecule type" value="Genomic_DNA"/>
</dbReference>
<evidence type="ECO:0000313" key="3">
    <source>
        <dbReference type="Proteomes" id="UP001295684"/>
    </source>
</evidence>
<name>A0AAD1Y0J6_EUPCR</name>
<keyword evidence="1" id="KW-0812">Transmembrane</keyword>
<proteinExistence type="predicted"/>